<accession>A0A843TLP4</accession>
<dbReference type="AlphaFoldDB" id="A0A843TLP4"/>
<evidence type="ECO:0000313" key="1">
    <source>
        <dbReference type="EMBL" id="MQL71851.1"/>
    </source>
</evidence>
<dbReference type="EMBL" id="NMUH01000111">
    <property type="protein sequence ID" value="MQL71851.1"/>
    <property type="molecule type" value="Genomic_DNA"/>
</dbReference>
<comment type="caution">
    <text evidence="1">The sequence shown here is derived from an EMBL/GenBank/DDBJ whole genome shotgun (WGS) entry which is preliminary data.</text>
</comment>
<dbReference type="Proteomes" id="UP000652761">
    <property type="component" value="Unassembled WGS sequence"/>
</dbReference>
<organism evidence="1 2">
    <name type="scientific">Colocasia esculenta</name>
    <name type="common">Wild taro</name>
    <name type="synonym">Arum esculentum</name>
    <dbReference type="NCBI Taxonomy" id="4460"/>
    <lineage>
        <taxon>Eukaryota</taxon>
        <taxon>Viridiplantae</taxon>
        <taxon>Streptophyta</taxon>
        <taxon>Embryophyta</taxon>
        <taxon>Tracheophyta</taxon>
        <taxon>Spermatophyta</taxon>
        <taxon>Magnoliopsida</taxon>
        <taxon>Liliopsida</taxon>
        <taxon>Araceae</taxon>
        <taxon>Aroideae</taxon>
        <taxon>Colocasieae</taxon>
        <taxon>Colocasia</taxon>
    </lineage>
</organism>
<keyword evidence="2" id="KW-1185">Reference proteome</keyword>
<reference evidence="1" key="1">
    <citation type="submission" date="2017-07" db="EMBL/GenBank/DDBJ databases">
        <title>Taro Niue Genome Assembly and Annotation.</title>
        <authorList>
            <person name="Atibalentja N."/>
            <person name="Keating K."/>
            <person name="Fields C.J."/>
        </authorList>
    </citation>
    <scope>NUCLEOTIDE SEQUENCE</scope>
    <source>
        <strain evidence="1">Niue_2</strain>
        <tissue evidence="1">Leaf</tissue>
    </source>
</reference>
<protein>
    <submittedName>
        <fullName evidence="1">Uncharacterized protein</fullName>
    </submittedName>
</protein>
<name>A0A843TLP4_COLES</name>
<gene>
    <name evidence="1" type="ORF">Taro_004163</name>
</gene>
<proteinExistence type="predicted"/>
<evidence type="ECO:0000313" key="2">
    <source>
        <dbReference type="Proteomes" id="UP000652761"/>
    </source>
</evidence>
<sequence length="166" mass="18347">MKVVHSYGSGILSLPASVAASTAIYIKQGKSSKSSDHHCLAPAYLAEQSHVTHEIMHTATHKKEVSPLIPVKVDAINSAAYRVCMIIFVLITFGRYRSFEVYAIIPYGFKFSVVVLSSHQSFPIIPDILEFRTTCIGMAFKVYLMNTAPYAKDKVLVVTPRHGISE</sequence>